<protein>
    <submittedName>
        <fullName evidence="9">RELT like 1</fullName>
    </submittedName>
</protein>
<evidence type="ECO:0000313" key="9">
    <source>
        <dbReference type="Ensembl" id="ENSCAFP00040000530.1"/>
    </source>
</evidence>
<dbReference type="Ensembl" id="ENSCAFT00040000637.1">
    <property type="protein sequence ID" value="ENSCAFP00040000530.1"/>
    <property type="gene ID" value="ENSCAFG00040000382.1"/>
</dbReference>
<organism evidence="9 10">
    <name type="scientific">Canis lupus familiaris</name>
    <name type="common">Dog</name>
    <name type="synonym">Canis familiaris</name>
    <dbReference type="NCBI Taxonomy" id="9615"/>
    <lineage>
        <taxon>Eukaryota</taxon>
        <taxon>Metazoa</taxon>
        <taxon>Chordata</taxon>
        <taxon>Craniata</taxon>
        <taxon>Vertebrata</taxon>
        <taxon>Euteleostomi</taxon>
        <taxon>Mammalia</taxon>
        <taxon>Eutheria</taxon>
        <taxon>Laurasiatheria</taxon>
        <taxon>Carnivora</taxon>
        <taxon>Caniformia</taxon>
        <taxon>Canidae</taxon>
        <taxon>Canis</taxon>
    </lineage>
</organism>
<evidence type="ECO:0000256" key="8">
    <source>
        <dbReference type="SAM" id="Phobius"/>
    </source>
</evidence>
<accession>A0A8C0PKL9</accession>
<feature type="region of interest" description="Disordered" evidence="7">
    <location>
        <begin position="373"/>
        <end position="405"/>
    </location>
</feature>
<sequence>TICLFYFQTVEVHVQSRARLCTGHGGQGQRRPKLVPTPTRVKSGHLELPVPLALFPTLRPPAPGAGRRSRGHPAPRPAPAQTPRLCPSLTPDPRGRGGKGRGQAGGRGRARSVGVAGGRGRGGIRAVEAAVEFRKEAGAARRGGARQVGVAGGRGRGRIRAAEAAVEFRKEAGAARRGGARQVGGAWAGPRGSLPGGRSRGVGGAGRGGRGGSWTRWAPGARGPSLATRSAAGSRVALPAGARAAAPRGGGRRKAAMAPWELSGSAVLAAAVFVGGTASSPLVAPDIGGSHTLHSRTETTPEPTNNTGNGHPEYIAYALVPVFFIMGLFGVLICHLLKKKGYRCTTEAEQEVEEEKVEKIANVDVLKAMVADNSLGDPESPVTPSTPGSPPVSPGPLSPGGTPGKHICGHHLHTVGGAVERDVCHRCRHKRWHFIRPTNKSKQGHARRQGEVTVLSVGRFRVTKVEHKSNQKERRSLMSVSGTDSVNGDVPATPVKREQSDTE</sequence>
<dbReference type="InterPro" id="IPR022248">
    <property type="entry name" value="TNF_rcpt_RELT"/>
</dbReference>
<evidence type="ECO:0000256" key="1">
    <source>
        <dbReference type="ARBA" id="ARBA00004162"/>
    </source>
</evidence>
<evidence type="ECO:0000313" key="10">
    <source>
        <dbReference type="Proteomes" id="UP000694542"/>
    </source>
</evidence>
<feature type="compositionally biased region" description="Basic and acidic residues" evidence="7">
    <location>
        <begin position="466"/>
        <end position="476"/>
    </location>
</feature>
<keyword evidence="4 8" id="KW-0812">Transmembrane</keyword>
<feature type="compositionally biased region" description="Low complexity" evidence="7">
    <location>
        <begin position="183"/>
        <end position="193"/>
    </location>
</feature>
<feature type="region of interest" description="Disordered" evidence="7">
    <location>
        <begin position="177"/>
        <end position="232"/>
    </location>
</feature>
<evidence type="ECO:0000256" key="5">
    <source>
        <dbReference type="ARBA" id="ARBA00022989"/>
    </source>
</evidence>
<feature type="compositionally biased region" description="Pro residues" evidence="7">
    <location>
        <begin position="387"/>
        <end position="397"/>
    </location>
</feature>
<dbReference type="OrthoDB" id="9353106at2759"/>
<dbReference type="InterPro" id="IPR042315">
    <property type="entry name" value="RELL1"/>
</dbReference>
<evidence type="ECO:0000256" key="7">
    <source>
        <dbReference type="SAM" id="MobiDB-lite"/>
    </source>
</evidence>
<comment type="similarity">
    <text evidence="2">Belongs to the RELT family.</text>
</comment>
<dbReference type="PANTHER" id="PTHR31037:SF1">
    <property type="entry name" value="RELT-LIKE PROTEIN 1"/>
    <property type="match status" value="1"/>
</dbReference>
<evidence type="ECO:0000256" key="3">
    <source>
        <dbReference type="ARBA" id="ARBA00022475"/>
    </source>
</evidence>
<dbReference type="GO" id="GO:0005886">
    <property type="term" value="C:plasma membrane"/>
    <property type="evidence" value="ECO:0007669"/>
    <property type="project" value="UniProtKB-SubCell"/>
</dbReference>
<dbReference type="AlphaFoldDB" id="A0A8C0PKL9"/>
<name>A0A8C0PKL9_CANLF</name>
<dbReference type="GO" id="GO:1900745">
    <property type="term" value="P:positive regulation of p38MAPK cascade"/>
    <property type="evidence" value="ECO:0007669"/>
    <property type="project" value="InterPro"/>
</dbReference>
<proteinExistence type="inferred from homology"/>
<feature type="region of interest" description="Disordered" evidence="7">
    <location>
        <begin position="466"/>
        <end position="503"/>
    </location>
</feature>
<feature type="compositionally biased region" description="Gly residues" evidence="7">
    <location>
        <begin position="194"/>
        <end position="212"/>
    </location>
</feature>
<reference evidence="9" key="2">
    <citation type="submission" date="2025-08" db="UniProtKB">
        <authorList>
            <consortium name="Ensembl"/>
        </authorList>
    </citation>
    <scope>IDENTIFICATION</scope>
</reference>
<evidence type="ECO:0000256" key="2">
    <source>
        <dbReference type="ARBA" id="ARBA00008688"/>
    </source>
</evidence>
<keyword evidence="3" id="KW-1003">Cell membrane</keyword>
<feature type="region of interest" description="Disordered" evidence="7">
    <location>
        <begin position="52"/>
        <end position="120"/>
    </location>
</feature>
<dbReference type="Pfam" id="PF12606">
    <property type="entry name" value="RELT"/>
    <property type="match status" value="1"/>
</dbReference>
<feature type="transmembrane region" description="Helical" evidence="8">
    <location>
        <begin position="314"/>
        <end position="337"/>
    </location>
</feature>
<feature type="region of interest" description="Disordered" evidence="7">
    <location>
        <begin position="22"/>
        <end position="41"/>
    </location>
</feature>
<evidence type="ECO:0000256" key="6">
    <source>
        <dbReference type="ARBA" id="ARBA00023136"/>
    </source>
</evidence>
<reference evidence="9" key="1">
    <citation type="submission" date="2018-10" db="EMBL/GenBank/DDBJ databases">
        <title>De novo assembly of a Great Dane genome.</title>
        <authorList>
            <person name="Kidd J.M."/>
            <person name="Pendleton A.L."/>
            <person name="Shen F."/>
            <person name="Emery S."/>
        </authorList>
    </citation>
    <scope>NUCLEOTIDE SEQUENCE [LARGE SCALE GENOMIC DNA]</scope>
    <source>
        <strain evidence="9">Great Dane</strain>
    </source>
</reference>
<comment type="subcellular location">
    <subcellularLocation>
        <location evidence="1">Cell membrane</location>
        <topology evidence="1">Single-pass membrane protein</topology>
    </subcellularLocation>
</comment>
<evidence type="ECO:0000256" key="4">
    <source>
        <dbReference type="ARBA" id="ARBA00022692"/>
    </source>
</evidence>
<dbReference type="PANTHER" id="PTHR31037">
    <property type="entry name" value="RELT-LIKE PROTEIN 1-RELATED"/>
    <property type="match status" value="1"/>
</dbReference>
<keyword evidence="6 8" id="KW-0472">Membrane</keyword>
<keyword evidence="5 8" id="KW-1133">Transmembrane helix</keyword>
<gene>
    <name evidence="9" type="primary">RELL1</name>
</gene>
<dbReference type="Proteomes" id="UP000694542">
    <property type="component" value="Chromosome 3"/>
</dbReference>